<keyword evidence="5 8" id="KW-0812">Transmembrane</keyword>
<feature type="transmembrane region" description="Helical" evidence="8">
    <location>
        <begin position="83"/>
        <end position="101"/>
    </location>
</feature>
<keyword evidence="4" id="KW-0997">Cell inner membrane</keyword>
<keyword evidence="10" id="KW-1185">Reference proteome</keyword>
<dbReference type="Pfam" id="PF02653">
    <property type="entry name" value="BPD_transp_2"/>
    <property type="match status" value="1"/>
</dbReference>
<name>A0ABP6Z502_9ACTN</name>
<keyword evidence="6 8" id="KW-1133">Transmembrane helix</keyword>
<feature type="transmembrane region" description="Helical" evidence="8">
    <location>
        <begin position="305"/>
        <end position="325"/>
    </location>
</feature>
<sequence length="328" mass="34140">MTRAGKIATSVPLEPSRLRPRRDQAQRCGLLVAWIILLVFFSILRPDQFGTVRNIQTILSSQSVVLVLALASMLPLIVGELDLSLGGILGASSMLLGWLNVVHGWPIWLAVTAVLCCGGAIGLVNAFLVVVVRIDSIAVTLGMGTLLAGLALAIKNLPIVGISTGLVSTLRFRAGGLQVSFYVAAALALAIWYILKFTPLGRHLYFVGAGRRVARLSGLRVGALRMGAFLGAGVIAALAGVMLAGLLGSSDPNSGVNLLLPALAGVFLGATAFTPGRFNAAGTFVAVYFLVTGITGLEIVGYSGWVISVFYGGSLIAAVVLSRVMGRQ</sequence>
<feature type="transmembrane region" description="Helical" evidence="8">
    <location>
        <begin position="28"/>
        <end position="45"/>
    </location>
</feature>
<accession>A0ABP6Z502</accession>
<feature type="transmembrane region" description="Helical" evidence="8">
    <location>
        <begin position="228"/>
        <end position="248"/>
    </location>
</feature>
<evidence type="ECO:0000256" key="6">
    <source>
        <dbReference type="ARBA" id="ARBA00022989"/>
    </source>
</evidence>
<dbReference type="Proteomes" id="UP001501222">
    <property type="component" value="Unassembled WGS sequence"/>
</dbReference>
<dbReference type="CDD" id="cd06579">
    <property type="entry name" value="TM_PBP1_transp_AraH_like"/>
    <property type="match status" value="1"/>
</dbReference>
<comment type="subcellular location">
    <subcellularLocation>
        <location evidence="1">Cell membrane</location>
        <topology evidence="1">Multi-pass membrane protein</topology>
    </subcellularLocation>
</comment>
<feature type="transmembrane region" description="Helical" evidence="8">
    <location>
        <begin position="174"/>
        <end position="195"/>
    </location>
</feature>
<evidence type="ECO:0000256" key="4">
    <source>
        <dbReference type="ARBA" id="ARBA00022519"/>
    </source>
</evidence>
<evidence type="ECO:0000256" key="3">
    <source>
        <dbReference type="ARBA" id="ARBA00022475"/>
    </source>
</evidence>
<organism evidence="9 10">
    <name type="scientific">Kribbella ginsengisoli</name>
    <dbReference type="NCBI Taxonomy" id="363865"/>
    <lineage>
        <taxon>Bacteria</taxon>
        <taxon>Bacillati</taxon>
        <taxon>Actinomycetota</taxon>
        <taxon>Actinomycetes</taxon>
        <taxon>Propionibacteriales</taxon>
        <taxon>Kribbellaceae</taxon>
        <taxon>Kribbella</taxon>
    </lineage>
</organism>
<dbReference type="PANTHER" id="PTHR32196">
    <property type="entry name" value="ABC TRANSPORTER PERMEASE PROTEIN YPHD-RELATED-RELATED"/>
    <property type="match status" value="1"/>
</dbReference>
<evidence type="ECO:0000256" key="8">
    <source>
        <dbReference type="SAM" id="Phobius"/>
    </source>
</evidence>
<comment type="caution">
    <text evidence="9">The sequence shown here is derived from an EMBL/GenBank/DDBJ whole genome shotgun (WGS) entry which is preliminary data.</text>
</comment>
<evidence type="ECO:0000256" key="5">
    <source>
        <dbReference type="ARBA" id="ARBA00022692"/>
    </source>
</evidence>
<evidence type="ECO:0000313" key="9">
    <source>
        <dbReference type="EMBL" id="GAA3598223.1"/>
    </source>
</evidence>
<proteinExistence type="predicted"/>
<evidence type="ECO:0000256" key="1">
    <source>
        <dbReference type="ARBA" id="ARBA00004651"/>
    </source>
</evidence>
<dbReference type="RefSeq" id="WP_344850117.1">
    <property type="nucleotide sequence ID" value="NZ_BAABAA010000022.1"/>
</dbReference>
<evidence type="ECO:0000313" key="10">
    <source>
        <dbReference type="Proteomes" id="UP001501222"/>
    </source>
</evidence>
<feature type="transmembrane region" description="Helical" evidence="8">
    <location>
        <begin position="57"/>
        <end position="76"/>
    </location>
</feature>
<keyword evidence="7 8" id="KW-0472">Membrane</keyword>
<feature type="transmembrane region" description="Helical" evidence="8">
    <location>
        <begin position="254"/>
        <end position="273"/>
    </location>
</feature>
<evidence type="ECO:0000256" key="7">
    <source>
        <dbReference type="ARBA" id="ARBA00023136"/>
    </source>
</evidence>
<gene>
    <name evidence="9" type="ORF">GCM10022235_82530</name>
</gene>
<feature type="transmembrane region" description="Helical" evidence="8">
    <location>
        <begin position="107"/>
        <end position="130"/>
    </location>
</feature>
<keyword evidence="3" id="KW-1003">Cell membrane</keyword>
<dbReference type="EMBL" id="BAABAA010000022">
    <property type="protein sequence ID" value="GAA3598223.1"/>
    <property type="molecule type" value="Genomic_DNA"/>
</dbReference>
<keyword evidence="2" id="KW-0813">Transport</keyword>
<dbReference type="PANTHER" id="PTHR32196:SF21">
    <property type="entry name" value="ABC TRANSPORTER PERMEASE PROTEIN YPHD-RELATED"/>
    <property type="match status" value="1"/>
</dbReference>
<feature type="transmembrane region" description="Helical" evidence="8">
    <location>
        <begin position="137"/>
        <end position="154"/>
    </location>
</feature>
<evidence type="ECO:0000256" key="2">
    <source>
        <dbReference type="ARBA" id="ARBA00022448"/>
    </source>
</evidence>
<dbReference type="InterPro" id="IPR001851">
    <property type="entry name" value="ABC_transp_permease"/>
</dbReference>
<feature type="transmembrane region" description="Helical" evidence="8">
    <location>
        <begin position="280"/>
        <end position="299"/>
    </location>
</feature>
<reference evidence="10" key="1">
    <citation type="journal article" date="2019" name="Int. J. Syst. Evol. Microbiol.">
        <title>The Global Catalogue of Microorganisms (GCM) 10K type strain sequencing project: providing services to taxonomists for standard genome sequencing and annotation.</title>
        <authorList>
            <consortium name="The Broad Institute Genomics Platform"/>
            <consortium name="The Broad Institute Genome Sequencing Center for Infectious Disease"/>
            <person name="Wu L."/>
            <person name="Ma J."/>
        </authorList>
    </citation>
    <scope>NUCLEOTIDE SEQUENCE [LARGE SCALE GENOMIC DNA]</scope>
    <source>
        <strain evidence="10">JCM 16928</strain>
    </source>
</reference>
<protein>
    <submittedName>
        <fullName evidence="9">Sugar ABC transporter permease</fullName>
    </submittedName>
</protein>